<evidence type="ECO:0000256" key="2">
    <source>
        <dbReference type="SAM" id="Phobius"/>
    </source>
</evidence>
<feature type="compositionally biased region" description="Basic and acidic residues" evidence="1">
    <location>
        <begin position="244"/>
        <end position="254"/>
    </location>
</feature>
<sequence length="416" mass="46225">MATTVKKKAVYVRGPNNIYRKKSYDAPSIASTDSVELTRRKGEVDSALNDLMVCGFQVHEDPVTKKANMKTKRPSASSADIPTRLTPERPPSPRISFKRSYSDLPKASESSWMDKVKQLNSRILPQSAGDFVLPYILGVLTAVIIQQKWDLLTRYARLVTHLLFIGIFWAVLAAGAFWYSGMLNVSSLGDIKNTFAGLFGSGGISASSNSPVNYHYERRGRRSSSLDDAADTESILSSEAESEYDPKTKMRTESEPLLVRDPSPQKLTNVRPFVPPPRRDSADSKLSHVPQPPLSRLHTADGSGVTRKSRFRLGSPEREKYKDPRRHSSASLELSSKDRQKPLPSLNKAAQRNSDSNGSDLPLVHEIKLKSRFDQQLQALENDGPGLGRSDTMFSKQSMLGTRANKRTFLSNVDET</sequence>
<reference evidence="3 4" key="1">
    <citation type="submission" date="2017-12" db="EMBL/GenBank/DDBJ databases">
        <title>Genome Sequence of a Multidrug-Resistant Candida haemulonii Isolate from a Patient with Chronic Leg Ulcers in Israel.</title>
        <authorList>
            <person name="Chow N.A."/>
            <person name="Gade L."/>
            <person name="Batra D."/>
            <person name="Rowe L.A."/>
            <person name="Ben-Ami R."/>
            <person name="Loparev V.N."/>
            <person name="Litvintseva A.P."/>
        </authorList>
    </citation>
    <scope>NUCLEOTIDE SEQUENCE [LARGE SCALE GENOMIC DNA]</scope>
    <source>
        <strain evidence="3 4">B11899</strain>
    </source>
</reference>
<evidence type="ECO:0000313" key="4">
    <source>
        <dbReference type="Proteomes" id="UP000244309"/>
    </source>
</evidence>
<dbReference type="OrthoDB" id="4022827at2759"/>
<proteinExistence type="predicted"/>
<keyword evidence="4" id="KW-1185">Reference proteome</keyword>
<evidence type="ECO:0000256" key="1">
    <source>
        <dbReference type="SAM" id="MobiDB-lite"/>
    </source>
</evidence>
<feature type="transmembrane region" description="Helical" evidence="2">
    <location>
        <begin position="158"/>
        <end position="179"/>
    </location>
</feature>
<feature type="region of interest" description="Disordered" evidence="1">
    <location>
        <begin position="218"/>
        <end position="363"/>
    </location>
</feature>
<feature type="compositionally biased region" description="Basic and acidic residues" evidence="1">
    <location>
        <begin position="277"/>
        <end position="286"/>
    </location>
</feature>
<feature type="region of interest" description="Disordered" evidence="1">
    <location>
        <begin position="381"/>
        <end position="401"/>
    </location>
</feature>
<evidence type="ECO:0000313" key="3">
    <source>
        <dbReference type="EMBL" id="PVH20414.1"/>
    </source>
</evidence>
<feature type="compositionally biased region" description="Polar residues" evidence="1">
    <location>
        <begin position="348"/>
        <end position="359"/>
    </location>
</feature>
<comment type="caution">
    <text evidence="3">The sequence shown here is derived from an EMBL/GenBank/DDBJ whole genome shotgun (WGS) entry which is preliminary data.</text>
</comment>
<keyword evidence="2" id="KW-1133">Transmembrane helix</keyword>
<protein>
    <submittedName>
        <fullName evidence="3">Uncharacterized protein</fullName>
    </submittedName>
</protein>
<feature type="region of interest" description="Disordered" evidence="1">
    <location>
        <begin position="64"/>
        <end position="99"/>
    </location>
</feature>
<dbReference type="Proteomes" id="UP000244309">
    <property type="component" value="Unassembled WGS sequence"/>
</dbReference>
<gene>
    <name evidence="3" type="ORF">CXQ85_002202</name>
</gene>
<dbReference type="AlphaFoldDB" id="A0A2V1ARP9"/>
<keyword evidence="2" id="KW-0812">Transmembrane</keyword>
<feature type="transmembrane region" description="Helical" evidence="2">
    <location>
        <begin position="123"/>
        <end position="146"/>
    </location>
</feature>
<keyword evidence="2" id="KW-0472">Membrane</keyword>
<name>A0A2V1ARP9_9ASCO</name>
<dbReference type="VEuPathDB" id="FungiDB:CXQ85_002202"/>
<dbReference type="EMBL" id="PKFO01000003">
    <property type="protein sequence ID" value="PVH20414.1"/>
    <property type="molecule type" value="Genomic_DNA"/>
</dbReference>
<dbReference type="GeneID" id="37007533"/>
<organism evidence="3 4">
    <name type="scientific">Candidozyma haemuli</name>
    <dbReference type="NCBI Taxonomy" id="45357"/>
    <lineage>
        <taxon>Eukaryota</taxon>
        <taxon>Fungi</taxon>
        <taxon>Dikarya</taxon>
        <taxon>Ascomycota</taxon>
        <taxon>Saccharomycotina</taxon>
        <taxon>Pichiomycetes</taxon>
        <taxon>Metschnikowiaceae</taxon>
        <taxon>Candidozyma</taxon>
    </lineage>
</organism>
<accession>A0A2V1ARP9</accession>
<dbReference type="RefSeq" id="XP_025341354.1">
    <property type="nucleotide sequence ID" value="XM_025485889.1"/>
</dbReference>